<dbReference type="CDD" id="cd12148">
    <property type="entry name" value="fungal_TF_MHR"/>
    <property type="match status" value="1"/>
</dbReference>
<feature type="domain" description="Zn(2)-C6 fungal-type" evidence="8">
    <location>
        <begin position="16"/>
        <end position="45"/>
    </location>
</feature>
<dbReference type="InterPro" id="IPR051615">
    <property type="entry name" value="Transcr_Regulatory_Elem"/>
</dbReference>
<dbReference type="Proteomes" id="UP000196158">
    <property type="component" value="Unassembled WGS sequence"/>
</dbReference>
<dbReference type="GO" id="GO:0008270">
    <property type="term" value="F:zinc ion binding"/>
    <property type="evidence" value="ECO:0007669"/>
    <property type="project" value="InterPro"/>
</dbReference>
<sequence length="657" mass="75085">MTGIKKSISKTVKRNSCINCKERKVRCDLLSPCSICQRRNEICVYPSKDNRSIRLTVGKMKQLESRLVHLEKILEEIRNQTQLPDEVIRILNGVSDEDHLPSCLKSYDSRVTQFSILTIPENDKSNSVMLGPTSVYKKYDSAENTPIIETDNAHVLGNHTNMFTEDDITFYNFVPCEKSLFDDDLYESIASFFKWQYPSNYMFIHRESFLYHFLLLDFDNDFVSEELIYSIAAVGSRFSSNRALQLKAEGYYTHAKKFIFMSPETSEIDFSTANLTKLQSLLCLAFFDISKGNLTSGWILSGIAFRIGSAIGFERDPSEWIYGQRTKLNIRAGYPFDLKAVQRRIYWGTYIADHFISLIFGRYPSLRYTEASIMSSSDLYNLPNIKDFLFYDREIMSYYSCDVLIPLKVLIDLAQISESMILDVFSPVTKSEPGTEERNREIQRRLKRLQDYNNSLDKWVLGLPPQVSLDKKDLLSSGHNCINLSVRSSYFLTRLSLNRPFVQYPDDENINKSPSFCEKAVIELYMVLKSIDRVYGLPEFEPTLPLVYSMVLGTSILTLKLSCGEETLQGEPIKLILDLFLKYLSISEGSLEIAKNAMDIAQGTFKNKNDNSISNLQSRILSSDNGLDEAFLDKLLSGDVIDCVFDPGFFLSDSGQS</sequence>
<dbReference type="SUPFAM" id="SSF57701">
    <property type="entry name" value="Zn2/Cys6 DNA-binding domain"/>
    <property type="match status" value="1"/>
</dbReference>
<evidence type="ECO:0000256" key="5">
    <source>
        <dbReference type="ARBA" id="ARBA00023125"/>
    </source>
</evidence>
<keyword evidence="5" id="KW-0238">DNA-binding</keyword>
<keyword evidence="2" id="KW-0479">Metal-binding</keyword>
<dbReference type="GO" id="GO:0003677">
    <property type="term" value="F:DNA binding"/>
    <property type="evidence" value="ECO:0007669"/>
    <property type="project" value="UniProtKB-KW"/>
</dbReference>
<proteinExistence type="predicted"/>
<name>A0A1X7R4R4_9SACH</name>
<evidence type="ECO:0000256" key="4">
    <source>
        <dbReference type="ARBA" id="ARBA00023015"/>
    </source>
</evidence>
<keyword evidence="10" id="KW-1185">Reference proteome</keyword>
<dbReference type="GO" id="GO:0005634">
    <property type="term" value="C:nucleus"/>
    <property type="evidence" value="ECO:0007669"/>
    <property type="project" value="UniProtKB-SubCell"/>
</dbReference>
<accession>A0A1X7R4R4</accession>
<dbReference type="SMART" id="SM00066">
    <property type="entry name" value="GAL4"/>
    <property type="match status" value="1"/>
</dbReference>
<evidence type="ECO:0000256" key="6">
    <source>
        <dbReference type="ARBA" id="ARBA00023163"/>
    </source>
</evidence>
<dbReference type="SMART" id="SM00906">
    <property type="entry name" value="Fungal_trans"/>
    <property type="match status" value="1"/>
</dbReference>
<dbReference type="CDD" id="cd00067">
    <property type="entry name" value="GAL4"/>
    <property type="match status" value="1"/>
</dbReference>
<dbReference type="OrthoDB" id="2428527at2759"/>
<dbReference type="GO" id="GO:0006351">
    <property type="term" value="P:DNA-templated transcription"/>
    <property type="evidence" value="ECO:0007669"/>
    <property type="project" value="InterPro"/>
</dbReference>
<protein>
    <submittedName>
        <fullName evidence="9">Similar to Saccharomyces cerevisiae YLR098C CHA4 DNA binding transcriptional activator, mediates serine/threonine activation of the catabolic L-serine (L-threonine) deaminase (CHA1)</fullName>
    </submittedName>
</protein>
<dbReference type="GO" id="GO:0000981">
    <property type="term" value="F:DNA-binding transcription factor activity, RNA polymerase II-specific"/>
    <property type="evidence" value="ECO:0007669"/>
    <property type="project" value="InterPro"/>
</dbReference>
<reference evidence="9 10" key="1">
    <citation type="submission" date="2017-04" db="EMBL/GenBank/DDBJ databases">
        <authorList>
            <person name="Afonso C.L."/>
            <person name="Miller P.J."/>
            <person name="Scott M.A."/>
            <person name="Spackman E."/>
            <person name="Goraichik I."/>
            <person name="Dimitrov K.M."/>
            <person name="Suarez D.L."/>
            <person name="Swayne D.E."/>
        </authorList>
    </citation>
    <scope>NUCLEOTIDE SEQUENCE [LARGE SCALE GENOMIC DNA]</scope>
</reference>
<dbReference type="AlphaFoldDB" id="A0A1X7R4R4"/>
<dbReference type="PANTHER" id="PTHR31313">
    <property type="entry name" value="TY1 ENHANCER ACTIVATOR"/>
    <property type="match status" value="1"/>
</dbReference>
<dbReference type="PROSITE" id="PS00463">
    <property type="entry name" value="ZN2_CY6_FUNGAL_1"/>
    <property type="match status" value="1"/>
</dbReference>
<dbReference type="Pfam" id="PF00172">
    <property type="entry name" value="Zn_clus"/>
    <property type="match status" value="1"/>
</dbReference>
<evidence type="ECO:0000256" key="3">
    <source>
        <dbReference type="ARBA" id="ARBA00022833"/>
    </source>
</evidence>
<evidence type="ECO:0000256" key="7">
    <source>
        <dbReference type="ARBA" id="ARBA00023242"/>
    </source>
</evidence>
<evidence type="ECO:0000256" key="2">
    <source>
        <dbReference type="ARBA" id="ARBA00022723"/>
    </source>
</evidence>
<dbReference type="InterPro" id="IPR036864">
    <property type="entry name" value="Zn2-C6_fun-type_DNA-bd_sf"/>
</dbReference>
<evidence type="ECO:0000259" key="8">
    <source>
        <dbReference type="PROSITE" id="PS50048"/>
    </source>
</evidence>
<keyword evidence="7" id="KW-0539">Nucleus</keyword>
<evidence type="ECO:0000256" key="1">
    <source>
        <dbReference type="ARBA" id="ARBA00004123"/>
    </source>
</evidence>
<comment type="subcellular location">
    <subcellularLocation>
        <location evidence="1">Nucleus</location>
    </subcellularLocation>
</comment>
<evidence type="ECO:0000313" key="10">
    <source>
        <dbReference type="Proteomes" id="UP000196158"/>
    </source>
</evidence>
<organism evidence="9 10">
    <name type="scientific">Maudiozyma saulgeensis</name>
    <dbReference type="NCBI Taxonomy" id="1789683"/>
    <lineage>
        <taxon>Eukaryota</taxon>
        <taxon>Fungi</taxon>
        <taxon>Dikarya</taxon>
        <taxon>Ascomycota</taxon>
        <taxon>Saccharomycotina</taxon>
        <taxon>Saccharomycetes</taxon>
        <taxon>Saccharomycetales</taxon>
        <taxon>Saccharomycetaceae</taxon>
        <taxon>Maudiozyma</taxon>
    </lineage>
</organism>
<dbReference type="Gene3D" id="4.10.240.10">
    <property type="entry name" value="Zn(2)-C6 fungal-type DNA-binding domain"/>
    <property type="match status" value="1"/>
</dbReference>
<dbReference type="InterPro" id="IPR007219">
    <property type="entry name" value="XnlR_reg_dom"/>
</dbReference>
<keyword evidence="6" id="KW-0804">Transcription</keyword>
<evidence type="ECO:0000313" key="9">
    <source>
        <dbReference type="EMBL" id="SMN20635.1"/>
    </source>
</evidence>
<dbReference type="PANTHER" id="PTHR31313:SF81">
    <property type="entry name" value="TY1 ENHANCER ACTIVATOR"/>
    <property type="match status" value="1"/>
</dbReference>
<gene>
    <name evidence="9" type="ORF">KASA_0M00044G</name>
</gene>
<dbReference type="InterPro" id="IPR001138">
    <property type="entry name" value="Zn2Cys6_DnaBD"/>
</dbReference>
<dbReference type="EMBL" id="FXLY01000006">
    <property type="protein sequence ID" value="SMN20635.1"/>
    <property type="molecule type" value="Genomic_DNA"/>
</dbReference>
<dbReference type="Pfam" id="PF04082">
    <property type="entry name" value="Fungal_trans"/>
    <property type="match status" value="1"/>
</dbReference>
<dbReference type="PROSITE" id="PS50048">
    <property type="entry name" value="ZN2_CY6_FUNGAL_2"/>
    <property type="match status" value="1"/>
</dbReference>
<dbReference type="STRING" id="1789683.A0A1X7R4R4"/>
<keyword evidence="3" id="KW-0862">Zinc</keyword>
<keyword evidence="4" id="KW-0805">Transcription regulation</keyword>